<dbReference type="SUPFAM" id="SSF54695">
    <property type="entry name" value="POZ domain"/>
    <property type="match status" value="1"/>
</dbReference>
<dbReference type="Gene3D" id="3.30.710.10">
    <property type="entry name" value="Potassium Channel Kv1.1, Chain A"/>
    <property type="match status" value="1"/>
</dbReference>
<keyword evidence="3" id="KW-0862">Zinc</keyword>
<dbReference type="GO" id="GO:0009751">
    <property type="term" value="P:response to salicylic acid"/>
    <property type="evidence" value="ECO:0007669"/>
    <property type="project" value="UniProtKB-ARBA"/>
</dbReference>
<comment type="caution">
    <text evidence="6">The sequence shown here is derived from an EMBL/GenBank/DDBJ whole genome shotgun (WGS) entry which is preliminary data.</text>
</comment>
<protein>
    <submittedName>
        <fullName evidence="6">BTB and TAZ domain protein 2 isoform 2</fullName>
    </submittedName>
</protein>
<comment type="pathway">
    <text evidence="1">Protein modification; protein ubiquitination.</text>
</comment>
<dbReference type="GO" id="GO:0008270">
    <property type="term" value="F:zinc ion binding"/>
    <property type="evidence" value="ECO:0007669"/>
    <property type="project" value="UniProtKB-KW"/>
</dbReference>
<dbReference type="AlphaFoldDB" id="A0A6A2YX65"/>
<dbReference type="PANTHER" id="PTHR46287">
    <property type="entry name" value="BTB/POZ AND TAZ DOMAIN-CONTAINING PROTEIN 3-RELATED"/>
    <property type="match status" value="1"/>
</dbReference>
<dbReference type="Gene3D" id="1.20.1020.10">
    <property type="entry name" value="TAZ domain"/>
    <property type="match status" value="1"/>
</dbReference>
<evidence type="ECO:0000259" key="5">
    <source>
        <dbReference type="PROSITE" id="PS50097"/>
    </source>
</evidence>
<organism evidence="6 7">
    <name type="scientific">Hibiscus syriacus</name>
    <name type="common">Rose of Sharon</name>
    <dbReference type="NCBI Taxonomy" id="106335"/>
    <lineage>
        <taxon>Eukaryota</taxon>
        <taxon>Viridiplantae</taxon>
        <taxon>Streptophyta</taxon>
        <taxon>Embryophyta</taxon>
        <taxon>Tracheophyta</taxon>
        <taxon>Spermatophyta</taxon>
        <taxon>Magnoliopsida</taxon>
        <taxon>eudicotyledons</taxon>
        <taxon>Gunneridae</taxon>
        <taxon>Pentapetalae</taxon>
        <taxon>rosids</taxon>
        <taxon>malvids</taxon>
        <taxon>Malvales</taxon>
        <taxon>Malvaceae</taxon>
        <taxon>Malvoideae</taxon>
        <taxon>Hibiscus</taxon>
    </lineage>
</organism>
<dbReference type="GO" id="GO:0042542">
    <property type="term" value="P:response to hydrogen peroxide"/>
    <property type="evidence" value="ECO:0007669"/>
    <property type="project" value="UniProtKB-ARBA"/>
</dbReference>
<dbReference type="PROSITE" id="PS50097">
    <property type="entry name" value="BTB"/>
    <property type="match status" value="1"/>
</dbReference>
<dbReference type="InterPro" id="IPR044513">
    <property type="entry name" value="BT1/2/3/4/5"/>
</dbReference>
<evidence type="ECO:0000256" key="4">
    <source>
        <dbReference type="ARBA" id="ARBA00022786"/>
    </source>
</evidence>
<dbReference type="GO" id="GO:0009725">
    <property type="term" value="P:response to hormone"/>
    <property type="evidence" value="ECO:0007669"/>
    <property type="project" value="UniProtKB-ARBA"/>
</dbReference>
<feature type="domain" description="BTB" evidence="5">
    <location>
        <begin position="14"/>
        <end position="83"/>
    </location>
</feature>
<dbReference type="PANTHER" id="PTHR46287:SF4">
    <property type="entry name" value="BTB_POZ AND TAZ DOMAIN-CONTAINING PROTEIN 2"/>
    <property type="match status" value="1"/>
</dbReference>
<proteinExistence type="predicted"/>
<evidence type="ECO:0000256" key="3">
    <source>
        <dbReference type="ARBA" id="ARBA00022771"/>
    </source>
</evidence>
<reference evidence="6" key="1">
    <citation type="submission" date="2019-09" db="EMBL/GenBank/DDBJ databases">
        <title>Draft genome information of white flower Hibiscus syriacus.</title>
        <authorList>
            <person name="Kim Y.-M."/>
        </authorList>
    </citation>
    <scope>NUCLEOTIDE SEQUENCE [LARGE SCALE GENOMIC DNA]</scope>
    <source>
        <strain evidence="6">YM2019G1</strain>
    </source>
</reference>
<gene>
    <name evidence="6" type="ORF">F3Y22_tig00111160pilonHSYRG00011</name>
</gene>
<dbReference type="GO" id="GO:0016567">
    <property type="term" value="P:protein ubiquitination"/>
    <property type="evidence" value="ECO:0007669"/>
    <property type="project" value="UniProtKB-UniPathway"/>
</dbReference>
<evidence type="ECO:0000256" key="1">
    <source>
        <dbReference type="ARBA" id="ARBA00004906"/>
    </source>
</evidence>
<name>A0A6A2YX65_HIBSY</name>
<evidence type="ECO:0000256" key="2">
    <source>
        <dbReference type="ARBA" id="ARBA00022723"/>
    </source>
</evidence>
<dbReference type="InterPro" id="IPR011333">
    <property type="entry name" value="SKP1/BTB/POZ_sf"/>
</dbReference>
<dbReference type="InterPro" id="IPR035898">
    <property type="entry name" value="TAZ_dom_sf"/>
</dbReference>
<dbReference type="SMART" id="SM00225">
    <property type="entry name" value="BTB"/>
    <property type="match status" value="1"/>
</dbReference>
<dbReference type="GO" id="GO:0006355">
    <property type="term" value="P:regulation of DNA-templated transcription"/>
    <property type="evidence" value="ECO:0007669"/>
    <property type="project" value="UniProtKB-ARBA"/>
</dbReference>
<keyword evidence="7" id="KW-1185">Reference proteome</keyword>
<keyword evidence="3" id="KW-0863">Zinc-finger</keyword>
<dbReference type="GO" id="GO:0005634">
    <property type="term" value="C:nucleus"/>
    <property type="evidence" value="ECO:0007669"/>
    <property type="project" value="TreeGrafter"/>
</dbReference>
<dbReference type="FunFam" id="1.25.40.420:FF:000012">
    <property type="entry name" value="BTB/POZ and TAZ domain-containing protein 2"/>
    <property type="match status" value="1"/>
</dbReference>
<evidence type="ECO:0000313" key="6">
    <source>
        <dbReference type="EMBL" id="KAE8684013.1"/>
    </source>
</evidence>
<dbReference type="Gene3D" id="1.25.40.420">
    <property type="match status" value="1"/>
</dbReference>
<keyword evidence="2" id="KW-0479">Metal-binding</keyword>
<dbReference type="UniPathway" id="UPA00143"/>
<accession>A0A6A2YX65</accession>
<sequence length="342" mass="39174">MEDNNHNSTSASETDVRILTSGGLRIPAHSTILVMVSPVPENIIQSPVKHRSSERVIPILGVPCDAVSAFIEYLYNSSCTEEQMEKYGIHLLVLSHVYLVPQLKQRCIRGVSERLMVENVVHVLQLTRLCDVPDLHLKCLKQVATRFKTVEQTEGWKFMQDHDPWLELEILKFINEAELVKENLNETFGSSSFLILLLIMVKIVLAEEKENEAAQERTELVFTTKRRNRVFGAHLQRRVHDGGAVQRRALRETEAVRQLRDLLRLHSSVCDHPYSCRVPLCRQFKLKVQQKLGDDAKWKLLVNKVVSAKAMSSLFLPKRKREEELKETTGSTAQALKTFRLC</sequence>
<keyword evidence="4" id="KW-0833">Ubl conjugation pathway</keyword>
<dbReference type="GO" id="GO:0005516">
    <property type="term" value="F:calmodulin binding"/>
    <property type="evidence" value="ECO:0007669"/>
    <property type="project" value="UniProtKB-ARBA"/>
</dbReference>
<dbReference type="Proteomes" id="UP000436088">
    <property type="component" value="Unassembled WGS sequence"/>
</dbReference>
<evidence type="ECO:0000313" key="7">
    <source>
        <dbReference type="Proteomes" id="UP000436088"/>
    </source>
</evidence>
<dbReference type="InterPro" id="IPR000210">
    <property type="entry name" value="BTB/POZ_dom"/>
</dbReference>
<dbReference type="EMBL" id="VEPZ02001254">
    <property type="protein sequence ID" value="KAE8684013.1"/>
    <property type="molecule type" value="Genomic_DNA"/>
</dbReference>
<dbReference type="Pfam" id="PF00651">
    <property type="entry name" value="BTB"/>
    <property type="match status" value="1"/>
</dbReference>